<dbReference type="Pfam" id="PF06991">
    <property type="entry name" value="MFAP1"/>
    <property type="match status" value="1"/>
</dbReference>
<gene>
    <name evidence="5" type="ORF">AB6A40_000322</name>
</gene>
<evidence type="ECO:0000313" key="6">
    <source>
        <dbReference type="Proteomes" id="UP001608902"/>
    </source>
</evidence>
<organism evidence="5 6">
    <name type="scientific">Gnathostoma spinigerum</name>
    <dbReference type="NCBI Taxonomy" id="75299"/>
    <lineage>
        <taxon>Eukaryota</taxon>
        <taxon>Metazoa</taxon>
        <taxon>Ecdysozoa</taxon>
        <taxon>Nematoda</taxon>
        <taxon>Chromadorea</taxon>
        <taxon>Rhabditida</taxon>
        <taxon>Spirurina</taxon>
        <taxon>Gnathostomatomorpha</taxon>
        <taxon>Gnathostomatoidea</taxon>
        <taxon>Gnathostomatidae</taxon>
        <taxon>Gnathostoma</taxon>
    </lineage>
</organism>
<dbReference type="PANTHER" id="PTHR15327">
    <property type="entry name" value="MICROFIBRIL-ASSOCIATED PROTEIN"/>
    <property type="match status" value="1"/>
</dbReference>
<feature type="compositionally biased region" description="Acidic residues" evidence="3">
    <location>
        <begin position="183"/>
        <end position="205"/>
    </location>
</feature>
<feature type="compositionally biased region" description="Basic and acidic residues" evidence="3">
    <location>
        <begin position="1"/>
        <end position="14"/>
    </location>
</feature>
<keyword evidence="6" id="KW-1185">Reference proteome</keyword>
<feature type="coiled-coil region" evidence="2">
    <location>
        <begin position="218"/>
        <end position="252"/>
    </location>
</feature>
<feature type="region of interest" description="Disordered" evidence="3">
    <location>
        <begin position="56"/>
        <end position="213"/>
    </location>
</feature>
<comment type="similarity">
    <text evidence="1">Belongs to the MFAP1 family.</text>
</comment>
<evidence type="ECO:0000259" key="4">
    <source>
        <dbReference type="Pfam" id="PF06991"/>
    </source>
</evidence>
<sequence>MGEFTPKFERDLDNRSMGPKALPTAGAIAVLNQKGEITMQKVKVVRYMAGKIPAYAYNAEESSGAEDDDEDDRKTRSRRRREMWTREEGDTMTREVHEPEIIRRRTAGGRVEETSSSDDEEETARRKERARQRREQHEMQEAPIEEDDADEDDEEEYERRRAVLREKAKVREEEELLEKQDTKEEDEEESEEDSDEDETESEDDMIPLMKPVFVEKSKRGTLIEAEKEQQRMERLKLEEAEKKEKRKKESAKLVDEVLRHEAEMEKRKKEDKIDLSSVLTDDENEEIAYESWKLREMKRLKRNRDERDAQAREKAEIDRVHTMSEEERKQYLRMNPRVITNQQKKGKYKFLQKYFHRGAFFLDTEEEVYTRDFAEATLDDQFDKSVLPKVMQVKNFGKASRSKWTHLTAEDTTDHQGAWAMTTALNSKFNMKHAGGMRTVFERPAAKKRKGE</sequence>
<evidence type="ECO:0000256" key="1">
    <source>
        <dbReference type="ARBA" id="ARBA00008155"/>
    </source>
</evidence>
<dbReference type="InterPro" id="IPR009730">
    <property type="entry name" value="MFAP1_C"/>
</dbReference>
<feature type="region of interest" description="Disordered" evidence="3">
    <location>
        <begin position="1"/>
        <end position="22"/>
    </location>
</feature>
<name>A0ABD6E1Y5_9BILA</name>
<comment type="caution">
    <text evidence="5">The sequence shown here is derived from an EMBL/GenBank/DDBJ whole genome shotgun (WGS) entry which is preliminary data.</text>
</comment>
<dbReference type="Proteomes" id="UP001608902">
    <property type="component" value="Unassembled WGS sequence"/>
</dbReference>
<feature type="compositionally biased region" description="Basic and acidic residues" evidence="3">
    <location>
        <begin position="82"/>
        <end position="103"/>
    </location>
</feature>
<reference evidence="5 6" key="1">
    <citation type="submission" date="2024-08" db="EMBL/GenBank/DDBJ databases">
        <title>Gnathostoma spinigerum genome.</title>
        <authorList>
            <person name="Gonzalez-Bertolin B."/>
            <person name="Monzon S."/>
            <person name="Zaballos A."/>
            <person name="Jimenez P."/>
            <person name="Dekumyoy P."/>
            <person name="Varona S."/>
            <person name="Cuesta I."/>
            <person name="Sumanam S."/>
            <person name="Adisakwattana P."/>
            <person name="Gasser R.B."/>
            <person name="Hernandez-Gonzalez A."/>
            <person name="Young N.D."/>
            <person name="Perteguer M.J."/>
        </authorList>
    </citation>
    <scope>NUCLEOTIDE SEQUENCE [LARGE SCALE GENOMIC DNA]</scope>
    <source>
        <strain evidence="5">AL3</strain>
        <tissue evidence="5">Liver</tissue>
    </source>
</reference>
<feature type="domain" description="Micro-fibrillar-associated protein 1 C-terminal" evidence="4">
    <location>
        <begin position="200"/>
        <end position="412"/>
    </location>
</feature>
<evidence type="ECO:0000313" key="5">
    <source>
        <dbReference type="EMBL" id="MFH4973613.1"/>
    </source>
</evidence>
<feature type="compositionally biased region" description="Basic and acidic residues" evidence="3">
    <location>
        <begin position="157"/>
        <end position="182"/>
    </location>
</feature>
<evidence type="ECO:0000256" key="3">
    <source>
        <dbReference type="SAM" id="MobiDB-lite"/>
    </source>
</evidence>
<dbReference type="AlphaFoldDB" id="A0ABD6E1Y5"/>
<evidence type="ECO:0000256" key="2">
    <source>
        <dbReference type="SAM" id="Coils"/>
    </source>
</evidence>
<dbReference type="EMBL" id="JBGFUD010000087">
    <property type="protein sequence ID" value="MFH4973613.1"/>
    <property type="molecule type" value="Genomic_DNA"/>
</dbReference>
<feature type="compositionally biased region" description="Acidic residues" evidence="3">
    <location>
        <begin position="143"/>
        <end position="156"/>
    </location>
</feature>
<proteinExistence type="inferred from homology"/>
<accession>A0ABD6E1Y5</accession>
<protein>
    <recommendedName>
        <fullName evidence="4">Micro-fibrillar-associated protein 1 C-terminal domain-containing protein</fullName>
    </recommendedName>
</protein>
<keyword evidence="2" id="KW-0175">Coiled coil</keyword>
<dbReference type="InterPro" id="IPR033194">
    <property type="entry name" value="MFAP1"/>
</dbReference>